<accession>A0ABR1W992</accession>
<dbReference type="GeneID" id="92087033"/>
<dbReference type="Proteomes" id="UP001480595">
    <property type="component" value="Unassembled WGS sequence"/>
</dbReference>
<dbReference type="EMBL" id="JAQQWL010000003">
    <property type="protein sequence ID" value="KAK8078754.1"/>
    <property type="molecule type" value="Genomic_DNA"/>
</dbReference>
<gene>
    <name evidence="1" type="ORF">PG994_002561</name>
</gene>
<proteinExistence type="predicted"/>
<sequence>MGDTARYEAYRVLEGNNIPCVVWLDDALGYYGMNAVLFRLHLIVESVDTAAGVLQLQGWTLYQPRPDDLRSFLSDMPPSSYRRLLPPDWVENPVEPWPPPASCSTRAGRTA</sequence>
<evidence type="ECO:0000313" key="1">
    <source>
        <dbReference type="EMBL" id="KAK8078754.1"/>
    </source>
</evidence>
<evidence type="ECO:0008006" key="3">
    <source>
        <dbReference type="Google" id="ProtNLM"/>
    </source>
</evidence>
<dbReference type="RefSeq" id="XP_066719825.1">
    <property type="nucleotide sequence ID" value="XM_066853970.1"/>
</dbReference>
<protein>
    <recommendedName>
        <fullName evidence="3">Creatinase N-terminal domain-containing protein</fullName>
    </recommendedName>
</protein>
<reference evidence="1 2" key="1">
    <citation type="submission" date="2023-01" db="EMBL/GenBank/DDBJ databases">
        <title>Analysis of 21 Apiospora genomes using comparative genomics revels a genus with tremendous synthesis potential of carbohydrate active enzymes and secondary metabolites.</title>
        <authorList>
            <person name="Sorensen T."/>
        </authorList>
    </citation>
    <scope>NUCLEOTIDE SEQUENCE [LARGE SCALE GENOMIC DNA]</scope>
    <source>
        <strain evidence="1 2">CBS 135458</strain>
    </source>
</reference>
<organism evidence="1 2">
    <name type="scientific">Apiospora phragmitis</name>
    <dbReference type="NCBI Taxonomy" id="2905665"/>
    <lineage>
        <taxon>Eukaryota</taxon>
        <taxon>Fungi</taxon>
        <taxon>Dikarya</taxon>
        <taxon>Ascomycota</taxon>
        <taxon>Pezizomycotina</taxon>
        <taxon>Sordariomycetes</taxon>
        <taxon>Xylariomycetidae</taxon>
        <taxon>Amphisphaeriales</taxon>
        <taxon>Apiosporaceae</taxon>
        <taxon>Apiospora</taxon>
    </lineage>
</organism>
<name>A0ABR1W992_9PEZI</name>
<keyword evidence="2" id="KW-1185">Reference proteome</keyword>
<evidence type="ECO:0000313" key="2">
    <source>
        <dbReference type="Proteomes" id="UP001480595"/>
    </source>
</evidence>
<comment type="caution">
    <text evidence="1">The sequence shown here is derived from an EMBL/GenBank/DDBJ whole genome shotgun (WGS) entry which is preliminary data.</text>
</comment>